<comment type="caution">
    <text evidence="1">The sequence shown here is derived from an EMBL/GenBank/DDBJ whole genome shotgun (WGS) entry which is preliminary data.</text>
</comment>
<organism evidence="1 2">
    <name type="scientific">Segatella cerevisiae</name>
    <dbReference type="NCBI Taxonomy" id="2053716"/>
    <lineage>
        <taxon>Bacteria</taxon>
        <taxon>Pseudomonadati</taxon>
        <taxon>Bacteroidota</taxon>
        <taxon>Bacteroidia</taxon>
        <taxon>Bacteroidales</taxon>
        <taxon>Prevotellaceae</taxon>
        <taxon>Segatella</taxon>
    </lineage>
</organism>
<protein>
    <submittedName>
        <fullName evidence="1">Uncharacterized protein</fullName>
    </submittedName>
</protein>
<name>A0ABT1BX15_9BACT</name>
<dbReference type="RefSeq" id="WP_252760160.1">
    <property type="nucleotide sequence ID" value="NZ_JAMXLY010000006.1"/>
</dbReference>
<evidence type="ECO:0000313" key="1">
    <source>
        <dbReference type="EMBL" id="MCO6024798.1"/>
    </source>
</evidence>
<keyword evidence="2" id="KW-1185">Reference proteome</keyword>
<evidence type="ECO:0000313" key="2">
    <source>
        <dbReference type="Proteomes" id="UP001204015"/>
    </source>
</evidence>
<dbReference type="EMBL" id="JAMXLY010000006">
    <property type="protein sequence ID" value="MCO6024798.1"/>
    <property type="molecule type" value="Genomic_DNA"/>
</dbReference>
<dbReference type="Proteomes" id="UP001204015">
    <property type="component" value="Unassembled WGS sequence"/>
</dbReference>
<sequence length="79" mass="8830">MSIQLAFILFVVVALVGWGVCELKSRSTFTHSEAEKKELEEMELADKAKGGYHEMNLHELIQNNSSKGYDAVDNKDAVD</sequence>
<proteinExistence type="predicted"/>
<gene>
    <name evidence="1" type="ORF">NG821_02880</name>
</gene>
<accession>A0ABT1BX15</accession>
<reference evidence="1 2" key="1">
    <citation type="submission" date="2022-06" db="EMBL/GenBank/DDBJ databases">
        <title>A taxonomic note on the genus Prevotella: Description of four novel genera and emended description of the genera Hallella and Xylanibacter.</title>
        <authorList>
            <person name="Hitch T.C.A."/>
        </authorList>
    </citation>
    <scope>NUCLEOTIDE SEQUENCE [LARGE SCALE GENOMIC DNA]</scope>
    <source>
        <strain evidence="1 2">DSM 100619</strain>
    </source>
</reference>